<dbReference type="CDD" id="cd00051">
    <property type="entry name" value="EFh"/>
    <property type="match status" value="1"/>
</dbReference>
<keyword evidence="1" id="KW-0732">Signal</keyword>
<evidence type="ECO:0000313" key="7">
    <source>
        <dbReference type="Proteomes" id="UP000274131"/>
    </source>
</evidence>
<dbReference type="InterPro" id="IPR002048">
    <property type="entry name" value="EF_hand_dom"/>
</dbReference>
<dbReference type="InterPro" id="IPR018247">
    <property type="entry name" value="EF_Hand_1_Ca_BS"/>
</dbReference>
<sequence length="175" mass="20363">SPPQQQYQQQQQPPQQQYQQQQQQQQQYQQQQQQPPNPQSPDQGHPRGAQEFGGEQARDAEHIKEHLDGKVDPTANMTPEQLQFHYFNLHDLDKNGKLDGTELIKAITHFHAENPAPQYKNSNVPPPLPNEAELEQMIDSILKEDDFNVDGYIDYSEFVKAQKQREEQHRAAQHH</sequence>
<organism evidence="8">
    <name type="scientific">Enterobius vermicularis</name>
    <name type="common">Human pinworm</name>
    <dbReference type="NCBI Taxonomy" id="51028"/>
    <lineage>
        <taxon>Eukaryota</taxon>
        <taxon>Metazoa</taxon>
        <taxon>Ecdysozoa</taxon>
        <taxon>Nematoda</taxon>
        <taxon>Chromadorea</taxon>
        <taxon>Rhabditida</taxon>
        <taxon>Spirurina</taxon>
        <taxon>Oxyuridomorpha</taxon>
        <taxon>Oxyuroidea</taxon>
        <taxon>Oxyuridae</taxon>
        <taxon>Enterobius</taxon>
    </lineage>
</organism>
<dbReference type="GO" id="GO:0005509">
    <property type="term" value="F:calcium ion binding"/>
    <property type="evidence" value="ECO:0007669"/>
    <property type="project" value="InterPro"/>
</dbReference>
<dbReference type="PROSITE" id="PS00018">
    <property type="entry name" value="EF_HAND_1"/>
    <property type="match status" value="1"/>
</dbReference>
<keyword evidence="3" id="KW-0106">Calcium</keyword>
<dbReference type="PROSITE" id="PS50222">
    <property type="entry name" value="EF_HAND_2"/>
    <property type="match status" value="2"/>
</dbReference>
<proteinExistence type="predicted"/>
<evidence type="ECO:0000256" key="1">
    <source>
        <dbReference type="ARBA" id="ARBA00022729"/>
    </source>
</evidence>
<evidence type="ECO:0000313" key="6">
    <source>
        <dbReference type="EMBL" id="VDD94480.1"/>
    </source>
</evidence>
<dbReference type="InterPro" id="IPR052110">
    <property type="entry name" value="MCFD2-like"/>
</dbReference>
<feature type="region of interest" description="Disordered" evidence="4">
    <location>
        <begin position="1"/>
        <end position="76"/>
    </location>
</feature>
<evidence type="ECO:0000259" key="5">
    <source>
        <dbReference type="PROSITE" id="PS50222"/>
    </source>
</evidence>
<keyword evidence="7" id="KW-1185">Reference proteome</keyword>
<protein>
    <submittedName>
        <fullName evidence="8">Multiple coagulation factor deficiency protein 2</fullName>
    </submittedName>
</protein>
<evidence type="ECO:0000256" key="4">
    <source>
        <dbReference type="SAM" id="MobiDB-lite"/>
    </source>
</evidence>
<gene>
    <name evidence="6" type="ORF">EVEC_LOCUS9231</name>
</gene>
<dbReference type="AlphaFoldDB" id="A0A0N4VGD6"/>
<dbReference type="InterPro" id="IPR011992">
    <property type="entry name" value="EF-hand-dom_pair"/>
</dbReference>
<dbReference type="Gene3D" id="1.10.238.10">
    <property type="entry name" value="EF-hand"/>
    <property type="match status" value="1"/>
</dbReference>
<evidence type="ECO:0000256" key="2">
    <source>
        <dbReference type="ARBA" id="ARBA00022737"/>
    </source>
</evidence>
<dbReference type="SUPFAM" id="SSF47473">
    <property type="entry name" value="EF-hand"/>
    <property type="match status" value="1"/>
</dbReference>
<dbReference type="STRING" id="51028.A0A0N4VGD6"/>
<dbReference type="Pfam" id="PF13499">
    <property type="entry name" value="EF-hand_7"/>
    <property type="match status" value="1"/>
</dbReference>
<dbReference type="PANTHER" id="PTHR23104:SF17">
    <property type="entry name" value="EF-HAND DOMAIN-CONTAINING PROTEIN"/>
    <property type="match status" value="1"/>
</dbReference>
<feature type="domain" description="EF-hand" evidence="5">
    <location>
        <begin position="133"/>
        <end position="168"/>
    </location>
</feature>
<accession>A0A0N4VGD6</accession>
<reference evidence="6 7" key="2">
    <citation type="submission" date="2018-10" db="EMBL/GenBank/DDBJ databases">
        <authorList>
            <consortium name="Pathogen Informatics"/>
        </authorList>
    </citation>
    <scope>NUCLEOTIDE SEQUENCE [LARGE SCALE GENOMIC DNA]</scope>
</reference>
<dbReference type="OrthoDB" id="289247at2759"/>
<dbReference type="WBParaSite" id="EVEC_0000984601-mRNA-1">
    <property type="protein sequence ID" value="EVEC_0000984601-mRNA-1"/>
    <property type="gene ID" value="EVEC_0000984601"/>
</dbReference>
<feature type="domain" description="EF-hand" evidence="5">
    <location>
        <begin position="78"/>
        <end position="113"/>
    </location>
</feature>
<evidence type="ECO:0000256" key="3">
    <source>
        <dbReference type="ARBA" id="ARBA00022837"/>
    </source>
</evidence>
<dbReference type="Proteomes" id="UP000274131">
    <property type="component" value="Unassembled WGS sequence"/>
</dbReference>
<feature type="compositionally biased region" description="Low complexity" evidence="4">
    <location>
        <begin position="1"/>
        <end position="34"/>
    </location>
</feature>
<reference evidence="8" key="1">
    <citation type="submission" date="2017-02" db="UniProtKB">
        <authorList>
            <consortium name="WormBaseParasite"/>
        </authorList>
    </citation>
    <scope>IDENTIFICATION</scope>
</reference>
<feature type="compositionally biased region" description="Basic and acidic residues" evidence="4">
    <location>
        <begin position="56"/>
        <end position="71"/>
    </location>
</feature>
<dbReference type="EMBL" id="UXUI01009902">
    <property type="protein sequence ID" value="VDD94480.1"/>
    <property type="molecule type" value="Genomic_DNA"/>
</dbReference>
<name>A0A0N4VGD6_ENTVE</name>
<dbReference type="PANTHER" id="PTHR23104">
    <property type="entry name" value="MULTIPLE COAGULATION FACTOR DEFICIENCY PROTEIN 2 NEURAL STEM CELL DERIVED NEURONAL SURVIVAL PROTEIN"/>
    <property type="match status" value="1"/>
</dbReference>
<evidence type="ECO:0000313" key="8">
    <source>
        <dbReference type="WBParaSite" id="EVEC_0000984601-mRNA-1"/>
    </source>
</evidence>
<keyword evidence="2" id="KW-0677">Repeat</keyword>